<evidence type="ECO:0000256" key="5">
    <source>
        <dbReference type="ARBA" id="ARBA00022989"/>
    </source>
</evidence>
<keyword evidence="9 11" id="KW-0739">Sodium transport</keyword>
<feature type="non-terminal residue" evidence="12">
    <location>
        <position position="1"/>
    </location>
</feature>
<evidence type="ECO:0000256" key="11">
    <source>
        <dbReference type="RuleBase" id="RU000679"/>
    </source>
</evidence>
<evidence type="ECO:0000256" key="2">
    <source>
        <dbReference type="ARBA" id="ARBA00022448"/>
    </source>
</evidence>
<dbReference type="EMBL" id="CP111024">
    <property type="protein sequence ID" value="WAR23023.1"/>
    <property type="molecule type" value="Genomic_DNA"/>
</dbReference>
<comment type="subcellular location">
    <subcellularLocation>
        <location evidence="1">Membrane</location>
        <topology evidence="1">Multi-pass membrane protein</topology>
    </subcellularLocation>
</comment>
<gene>
    <name evidence="12" type="ORF">MAR_036692</name>
</gene>
<keyword evidence="10 11" id="KW-0407">Ion channel</keyword>
<dbReference type="PRINTS" id="PR01078">
    <property type="entry name" value="AMINACHANNEL"/>
</dbReference>
<evidence type="ECO:0000256" key="9">
    <source>
        <dbReference type="ARBA" id="ARBA00023201"/>
    </source>
</evidence>
<dbReference type="Gene3D" id="1.10.287.820">
    <property type="entry name" value="Acid-sensing ion channel domain"/>
    <property type="match status" value="1"/>
</dbReference>
<name>A0ABY7FLE3_MYAAR</name>
<dbReference type="PANTHER" id="PTHR11690:SF248">
    <property type="entry name" value="PICKPOCKET 17, ISOFORM A"/>
    <property type="match status" value="1"/>
</dbReference>
<evidence type="ECO:0000256" key="3">
    <source>
        <dbReference type="ARBA" id="ARBA00022461"/>
    </source>
</evidence>
<sequence length="169" mass="19278">LSLVLFLESNEYLKGITTGYGVRVQVQKPDAMPFPAQEGLYVASSFETDIALKLLAIERLGGNYGECNEGAEFLKMYKRTYSRRACQAFCLSSQIIRNCGCFDARDEEFAMTRINESLKVCRNRTELRCVTNTTRKYDTGATSCSCFNPCKETEYTKTLSQRQWPTNEY</sequence>
<proteinExistence type="inferred from homology"/>
<protein>
    <submittedName>
        <fullName evidence="12">SCNuncharacterized</fullName>
    </submittedName>
</protein>
<dbReference type="Proteomes" id="UP001164746">
    <property type="component" value="Chromosome 13"/>
</dbReference>
<reference evidence="12" key="1">
    <citation type="submission" date="2022-11" db="EMBL/GenBank/DDBJ databases">
        <title>Centuries of genome instability and evolution in soft-shell clam transmissible cancer (bioRxiv).</title>
        <authorList>
            <person name="Hart S.F.M."/>
            <person name="Yonemitsu M.A."/>
            <person name="Giersch R.M."/>
            <person name="Beal B.F."/>
            <person name="Arriagada G."/>
            <person name="Davis B.W."/>
            <person name="Ostrander E.A."/>
            <person name="Goff S.P."/>
            <person name="Metzger M.J."/>
        </authorList>
    </citation>
    <scope>NUCLEOTIDE SEQUENCE</scope>
    <source>
        <strain evidence="12">MELC-2E11</strain>
        <tissue evidence="12">Siphon/mantle</tissue>
    </source>
</reference>
<evidence type="ECO:0000256" key="4">
    <source>
        <dbReference type="ARBA" id="ARBA00022692"/>
    </source>
</evidence>
<evidence type="ECO:0000256" key="7">
    <source>
        <dbReference type="ARBA" id="ARBA00023065"/>
    </source>
</evidence>
<keyword evidence="3 11" id="KW-0894">Sodium channel</keyword>
<accession>A0ABY7FLE3</accession>
<keyword evidence="6" id="KW-0915">Sodium</keyword>
<evidence type="ECO:0000256" key="10">
    <source>
        <dbReference type="ARBA" id="ARBA00023303"/>
    </source>
</evidence>
<keyword evidence="13" id="KW-1185">Reference proteome</keyword>
<keyword evidence="4 11" id="KW-0812">Transmembrane</keyword>
<evidence type="ECO:0000256" key="1">
    <source>
        <dbReference type="ARBA" id="ARBA00004141"/>
    </source>
</evidence>
<evidence type="ECO:0000313" key="13">
    <source>
        <dbReference type="Proteomes" id="UP001164746"/>
    </source>
</evidence>
<dbReference type="PANTHER" id="PTHR11690">
    <property type="entry name" value="AMILORIDE-SENSITIVE SODIUM CHANNEL-RELATED"/>
    <property type="match status" value="1"/>
</dbReference>
<evidence type="ECO:0000256" key="6">
    <source>
        <dbReference type="ARBA" id="ARBA00023053"/>
    </source>
</evidence>
<organism evidence="12 13">
    <name type="scientific">Mya arenaria</name>
    <name type="common">Soft-shell clam</name>
    <dbReference type="NCBI Taxonomy" id="6604"/>
    <lineage>
        <taxon>Eukaryota</taxon>
        <taxon>Metazoa</taxon>
        <taxon>Spiralia</taxon>
        <taxon>Lophotrochozoa</taxon>
        <taxon>Mollusca</taxon>
        <taxon>Bivalvia</taxon>
        <taxon>Autobranchia</taxon>
        <taxon>Heteroconchia</taxon>
        <taxon>Euheterodonta</taxon>
        <taxon>Imparidentia</taxon>
        <taxon>Neoheterodontei</taxon>
        <taxon>Myida</taxon>
        <taxon>Myoidea</taxon>
        <taxon>Myidae</taxon>
        <taxon>Mya</taxon>
    </lineage>
</organism>
<keyword evidence="7 11" id="KW-0406">Ion transport</keyword>
<keyword evidence="8" id="KW-0472">Membrane</keyword>
<dbReference type="Pfam" id="PF00858">
    <property type="entry name" value="ASC"/>
    <property type="match status" value="1"/>
</dbReference>
<evidence type="ECO:0000313" key="12">
    <source>
        <dbReference type="EMBL" id="WAR23023.1"/>
    </source>
</evidence>
<keyword evidence="2 11" id="KW-0813">Transport</keyword>
<dbReference type="InterPro" id="IPR001873">
    <property type="entry name" value="ENaC"/>
</dbReference>
<feature type="non-terminal residue" evidence="12">
    <location>
        <position position="169"/>
    </location>
</feature>
<evidence type="ECO:0000256" key="8">
    <source>
        <dbReference type="ARBA" id="ARBA00023136"/>
    </source>
</evidence>
<keyword evidence="5" id="KW-1133">Transmembrane helix</keyword>
<comment type="similarity">
    <text evidence="11">Belongs to the amiloride-sensitive sodium channel (TC 1.A.6) family.</text>
</comment>